<keyword evidence="3" id="KW-0326">Glycosidase</keyword>
<dbReference type="EMBL" id="SLWK01000005">
    <property type="protein sequence ID" value="TCO08433.1"/>
    <property type="molecule type" value="Genomic_DNA"/>
</dbReference>
<proteinExistence type="inferred from homology"/>
<dbReference type="InterPro" id="IPR043534">
    <property type="entry name" value="EBDG/EBM"/>
</dbReference>
<feature type="domain" description="Glycoside hydrolase family 2 immunoglobulin-like beta-sandwich" evidence="4">
    <location>
        <begin position="351"/>
        <end position="468"/>
    </location>
</feature>
<evidence type="ECO:0000256" key="1">
    <source>
        <dbReference type="ARBA" id="ARBA00007401"/>
    </source>
</evidence>
<accession>A0A4R2GJE0</accession>
<evidence type="ECO:0000259" key="4">
    <source>
        <dbReference type="Pfam" id="PF00703"/>
    </source>
</evidence>
<dbReference type="AlphaFoldDB" id="A0A4R2GJE0"/>
<dbReference type="InterPro" id="IPR041351">
    <property type="entry name" value="Ig_GlcNase"/>
</dbReference>
<dbReference type="InterPro" id="IPR008979">
    <property type="entry name" value="Galactose-bd-like_sf"/>
</dbReference>
<keyword evidence="2" id="KW-0378">Hydrolase</keyword>
<dbReference type="InterPro" id="IPR013783">
    <property type="entry name" value="Ig-like_fold"/>
</dbReference>
<dbReference type="OrthoDB" id="9801077at2"/>
<feature type="domain" description="Exo-beta-D-glucosaminidase Ig-fold" evidence="5">
    <location>
        <begin position="882"/>
        <end position="984"/>
    </location>
</feature>
<name>A0A4R2GJE0_9BACT</name>
<dbReference type="InterPro" id="IPR006102">
    <property type="entry name" value="Ig-like_GH2"/>
</dbReference>
<dbReference type="Pfam" id="PF22666">
    <property type="entry name" value="Glyco_hydro_2_N2"/>
    <property type="match status" value="1"/>
</dbReference>
<comment type="similarity">
    <text evidence="1">Belongs to the glycosyl hydrolase 2 family.</text>
</comment>
<dbReference type="PANTHER" id="PTHR43536:SF1">
    <property type="entry name" value="MANNOSYLGLYCOPROTEIN ENDO-BETA-MANNOSIDASE"/>
    <property type="match status" value="1"/>
</dbReference>
<evidence type="ECO:0000256" key="2">
    <source>
        <dbReference type="ARBA" id="ARBA00022801"/>
    </source>
</evidence>
<dbReference type="Gene3D" id="2.60.120.260">
    <property type="entry name" value="Galactose-binding domain-like"/>
    <property type="match status" value="1"/>
</dbReference>
<dbReference type="SUPFAM" id="SSF49785">
    <property type="entry name" value="Galactose-binding domain-like"/>
    <property type="match status" value="1"/>
</dbReference>
<protein>
    <submittedName>
        <fullName evidence="7">Beta-galactosidase/beta-glucuronidase</fullName>
    </submittedName>
</protein>
<evidence type="ECO:0000259" key="5">
    <source>
        <dbReference type="Pfam" id="PF18368"/>
    </source>
</evidence>
<dbReference type="InterPro" id="IPR017853">
    <property type="entry name" value="GH"/>
</dbReference>
<dbReference type="PANTHER" id="PTHR43536">
    <property type="entry name" value="MANNOSYLGLYCOPROTEIN ENDO-BETA-MANNOSIDASE"/>
    <property type="match status" value="1"/>
</dbReference>
<evidence type="ECO:0000256" key="3">
    <source>
        <dbReference type="ARBA" id="ARBA00023295"/>
    </source>
</evidence>
<evidence type="ECO:0000259" key="6">
    <source>
        <dbReference type="Pfam" id="PF22666"/>
    </source>
</evidence>
<keyword evidence="8" id="KW-1185">Reference proteome</keyword>
<dbReference type="GO" id="GO:0005975">
    <property type="term" value="P:carbohydrate metabolic process"/>
    <property type="evidence" value="ECO:0007669"/>
    <property type="project" value="InterPro"/>
</dbReference>
<dbReference type="Gene3D" id="3.20.20.80">
    <property type="entry name" value="Glycosidases"/>
    <property type="match status" value="1"/>
</dbReference>
<comment type="caution">
    <text evidence="7">The sequence shown here is derived from an EMBL/GenBank/DDBJ whole genome shotgun (WGS) entry which is preliminary data.</text>
</comment>
<dbReference type="RefSeq" id="WP_132433716.1">
    <property type="nucleotide sequence ID" value="NZ_SLWK01000005.1"/>
</dbReference>
<dbReference type="Proteomes" id="UP000295221">
    <property type="component" value="Unassembled WGS sequence"/>
</dbReference>
<evidence type="ECO:0000313" key="8">
    <source>
        <dbReference type="Proteomes" id="UP000295221"/>
    </source>
</evidence>
<dbReference type="InterPro" id="IPR054593">
    <property type="entry name" value="Beta-mannosidase-like_N2"/>
</dbReference>
<evidence type="ECO:0000313" key="7">
    <source>
        <dbReference type="EMBL" id="TCO08433.1"/>
    </source>
</evidence>
<dbReference type="PROSITE" id="PS51257">
    <property type="entry name" value="PROKAR_LIPOPROTEIN"/>
    <property type="match status" value="1"/>
</dbReference>
<dbReference type="GO" id="GO:0004553">
    <property type="term" value="F:hydrolase activity, hydrolyzing O-glycosyl compounds"/>
    <property type="evidence" value="ECO:0007669"/>
    <property type="project" value="InterPro"/>
</dbReference>
<feature type="domain" description="Beta-mannosidase-like galactose-binding" evidence="6">
    <location>
        <begin position="212"/>
        <end position="338"/>
    </location>
</feature>
<dbReference type="Pfam" id="PF00703">
    <property type="entry name" value="Glyco_hydro_2"/>
    <property type="match status" value="1"/>
</dbReference>
<dbReference type="SUPFAM" id="SSF51445">
    <property type="entry name" value="(Trans)glycosidases"/>
    <property type="match status" value="1"/>
</dbReference>
<gene>
    <name evidence="7" type="ORF">EV194_105241</name>
</gene>
<dbReference type="Gene3D" id="2.60.40.10">
    <property type="entry name" value="Immunoglobulins"/>
    <property type="match status" value="3"/>
</dbReference>
<organism evidence="7 8">
    <name type="scientific">Natronoflexus pectinivorans</name>
    <dbReference type="NCBI Taxonomy" id="682526"/>
    <lineage>
        <taxon>Bacteria</taxon>
        <taxon>Pseudomonadati</taxon>
        <taxon>Bacteroidota</taxon>
        <taxon>Bacteroidia</taxon>
        <taxon>Marinilabiliales</taxon>
        <taxon>Marinilabiliaceae</taxon>
        <taxon>Natronoflexus</taxon>
    </lineage>
</organism>
<dbReference type="InterPro" id="IPR036156">
    <property type="entry name" value="Beta-gal/glucu_dom_sf"/>
</dbReference>
<sequence>MKTEIYFIKSSITGILFFLLMVFSGCNADQPELLTPMEGGVVQTNTPILSWMPVESDSQEVWINGIHMATLGSDVTSYVPFPLSFGVNEWKIVAINGSGKVESPTGSFVVDDEPLFKLPGRSQLLRHNWRVQSALITSDDGETLSTGNAHTADWYQTSIPATALSVLVRNGVYPNPYVGKNNMKIPDSHDGYNQEYDLIKYSHISGENPWAKPYWYVNEFEIDHHLSGTRVWLNFGEINYRGELWFNGHQLTDTSAMVGMERQFRYDITDLLESKGKNRLAVAIYPVDHPGEPGVEPLEPFGDPGVNMGDGIISRNYTKWDAVGWDWQPAIRDRNMGITEDVFISFTDDVEIENLYITSVPNLPEASHADMTISFDLVNHSGSPKEGTVKGEISHNDKSHIFEIPFSLGRNQVKSISLNSHVNAALRIEEPALWWPVGYGEPDLYQVSVSLKTTDDDHFTVKKHHGIRTIETYIGSNSRVFKVNGKEIYCKGGNWVIDMMLNWTTSRYELEILMTKNANLNMLRVWGPTGVPPKAFYYAADKHGILLWQDFLNDYWGTFRNTPGYLPDADLYETITSGIIKRYRNHPSLIIWCGGNEGVNPREDLIVNKLLPMYDGQSGRVYLTESDGDGLHGGGPYHTIRPAEYFSHERMHGFSSEIGPSGVPVLESIMRFMPEIGQVWKPGFFPIDGTWAYHDAANFPGEDLRKFTAYDDIVRLDYGGPRTKDENGIQEYFYIAQMVNYDVYRAAIESINRQLWENSTGMLLWKSNASWPSMVWQLYDWYLQSHAGYYGAKKAFAPLGIQLNRDNMTISVINSQYKKNRGTNVSAILYNEEMEVIWGYNEEIGIPKNGVKTIDTSVPLLDELNFLKLSITTVDGSVIADNFYWLHNENDFTGMMNIGEPILEVTANRKSEDKFIVTVENIGKVPSILTRIQLVNPVSNHEILPAFWCDNFISLLPGEKRSLSVKSISELSQSYSILIDAYNMSKTMKINP</sequence>
<dbReference type="SUPFAM" id="SSF49303">
    <property type="entry name" value="beta-Galactosidase/glucuronidase domain"/>
    <property type="match status" value="3"/>
</dbReference>
<reference evidence="7 8" key="1">
    <citation type="submission" date="2019-03" db="EMBL/GenBank/DDBJ databases">
        <title>Genomic Encyclopedia of Type Strains, Phase IV (KMG-IV): sequencing the most valuable type-strain genomes for metagenomic binning, comparative biology and taxonomic classification.</title>
        <authorList>
            <person name="Goeker M."/>
        </authorList>
    </citation>
    <scope>NUCLEOTIDE SEQUENCE [LARGE SCALE GENOMIC DNA]</scope>
    <source>
        <strain evidence="7 8">DSM 24179</strain>
    </source>
</reference>
<dbReference type="Pfam" id="PF18368">
    <property type="entry name" value="Ig_GlcNase"/>
    <property type="match status" value="1"/>
</dbReference>